<dbReference type="Proteomes" id="UP000219167">
    <property type="component" value="Unassembled WGS sequence"/>
</dbReference>
<gene>
    <name evidence="6" type="ORF">SAMN05892877_12919</name>
</gene>
<dbReference type="OrthoDB" id="9777740at2"/>
<name>A0A285V011_9HYPH</name>
<dbReference type="RefSeq" id="WP_097142960.1">
    <property type="nucleotide sequence ID" value="NZ_OBQD01000029.1"/>
</dbReference>
<sequence length="460" mass="50026">MNLFGSYDVVVTGAGSSGIVAAIRAAREGARVLLLEGTGFLGGLITGGRLTKPTGLINSKIFEEMLDRCVGYRGADGRIRESYWGKYTGTFDAEVMQRVIIEMVEESGVEVLLRANVVQTLTKEGAVHGLLIRTKSGESIVLAKAFIDASGDGDVAALAGVDFMLGREGDGLTQPITSYFRVLNVNVPALVADCEANRDDMWEVVYPKEAGDRNEDYAMAVLLTGFQQRIKDKVAEGFNWIIPKDHITMKTGLIPGEISVNVTRFQGNGLDERDLSRAEIEIRKQAYCAFDFLQRYVEGFENAIFLEVAPKLGVRETRRVTGQYVLTEADVRGNRRFEDAIGLCNSPVDVHEPGGSRAIMDHVGVGYGIPYRSLVPMKIDNLLLAGRCISVDEIAFGSTRNVPACTMTGEATAIAAALAARRGVLTSVIRAEEVQARLRELGVWLGTPEESVPDVLRQVS</sequence>
<accession>A0A285V011</accession>
<evidence type="ECO:0000313" key="6">
    <source>
        <dbReference type="EMBL" id="SOC47373.1"/>
    </source>
</evidence>
<keyword evidence="3" id="KW-0560">Oxidoreductase</keyword>
<dbReference type="EMBL" id="OBQD01000029">
    <property type="protein sequence ID" value="SOC47373.1"/>
    <property type="molecule type" value="Genomic_DNA"/>
</dbReference>
<evidence type="ECO:0000256" key="2">
    <source>
        <dbReference type="ARBA" id="ARBA00022723"/>
    </source>
</evidence>
<protein>
    <submittedName>
        <fullName evidence="6">FAD dependent oxidoreductase</fullName>
    </submittedName>
</protein>
<keyword evidence="4" id="KW-0408">Iron</keyword>
<proteinExistence type="predicted"/>
<evidence type="ECO:0000256" key="3">
    <source>
        <dbReference type="ARBA" id="ARBA00023002"/>
    </source>
</evidence>
<reference evidence="6 7" key="1">
    <citation type="submission" date="2017-08" db="EMBL/GenBank/DDBJ databases">
        <authorList>
            <person name="de Groot N.N."/>
        </authorList>
    </citation>
    <scope>NUCLEOTIDE SEQUENCE [LARGE SCALE GENOMIC DNA]</scope>
    <source>
        <strain evidence="6 7">JC85</strain>
    </source>
</reference>
<dbReference type="Gene3D" id="3.50.50.60">
    <property type="entry name" value="FAD/NAD(P)-binding domain"/>
    <property type="match status" value="1"/>
</dbReference>
<dbReference type="AlphaFoldDB" id="A0A285V011"/>
<evidence type="ECO:0000313" key="7">
    <source>
        <dbReference type="Proteomes" id="UP000219167"/>
    </source>
</evidence>
<evidence type="ECO:0000256" key="1">
    <source>
        <dbReference type="ARBA" id="ARBA00022485"/>
    </source>
</evidence>
<keyword evidence="7" id="KW-1185">Reference proteome</keyword>
<dbReference type="GO" id="GO:0051539">
    <property type="term" value="F:4 iron, 4 sulfur cluster binding"/>
    <property type="evidence" value="ECO:0007669"/>
    <property type="project" value="UniProtKB-KW"/>
</dbReference>
<keyword evidence="2" id="KW-0479">Metal-binding</keyword>
<dbReference type="Pfam" id="PF12831">
    <property type="entry name" value="FAD_oxidored"/>
    <property type="match status" value="1"/>
</dbReference>
<dbReference type="PANTHER" id="PTHR43498">
    <property type="entry name" value="FERREDOXIN:COB-COM HETERODISULFIDE REDUCTASE SUBUNIT A"/>
    <property type="match status" value="1"/>
</dbReference>
<dbReference type="InterPro" id="IPR036188">
    <property type="entry name" value="FAD/NAD-bd_sf"/>
</dbReference>
<organism evidence="6 7">
    <name type="scientific">Rhizobium subbaraonis</name>
    <dbReference type="NCBI Taxonomy" id="908946"/>
    <lineage>
        <taxon>Bacteria</taxon>
        <taxon>Pseudomonadati</taxon>
        <taxon>Pseudomonadota</taxon>
        <taxon>Alphaproteobacteria</taxon>
        <taxon>Hyphomicrobiales</taxon>
        <taxon>Rhizobiaceae</taxon>
        <taxon>Rhizobium/Agrobacterium group</taxon>
        <taxon>Rhizobium</taxon>
    </lineage>
</organism>
<dbReference type="GO" id="GO:0046872">
    <property type="term" value="F:metal ion binding"/>
    <property type="evidence" value="ECO:0007669"/>
    <property type="project" value="UniProtKB-KW"/>
</dbReference>
<evidence type="ECO:0000256" key="5">
    <source>
        <dbReference type="ARBA" id="ARBA00023014"/>
    </source>
</evidence>
<dbReference type="InterPro" id="IPR039650">
    <property type="entry name" value="HdrA-like"/>
</dbReference>
<keyword evidence="5" id="KW-0411">Iron-sulfur</keyword>
<dbReference type="PANTHER" id="PTHR43498:SF1">
    <property type="entry name" value="COB--COM HETERODISULFIDE REDUCTASE IRON-SULFUR SUBUNIT A"/>
    <property type="match status" value="1"/>
</dbReference>
<evidence type="ECO:0000256" key="4">
    <source>
        <dbReference type="ARBA" id="ARBA00023004"/>
    </source>
</evidence>
<dbReference type="SUPFAM" id="SSF51905">
    <property type="entry name" value="FAD/NAD(P)-binding domain"/>
    <property type="match status" value="1"/>
</dbReference>
<keyword evidence="1" id="KW-0004">4Fe-4S</keyword>
<dbReference type="GO" id="GO:0016491">
    <property type="term" value="F:oxidoreductase activity"/>
    <property type="evidence" value="ECO:0007669"/>
    <property type="project" value="UniProtKB-KW"/>
</dbReference>